<feature type="compositionally biased region" description="Polar residues" evidence="1">
    <location>
        <begin position="89"/>
        <end position="101"/>
    </location>
</feature>
<reference evidence="3" key="1">
    <citation type="journal article" date="2012" name="Science">
        <title>The Paleozoic origin of enzymatic lignin decomposition reconstructed from 31 fungal genomes.</title>
        <authorList>
            <person name="Floudas D."/>
            <person name="Binder M."/>
            <person name="Riley R."/>
            <person name="Barry K."/>
            <person name="Blanchette R.A."/>
            <person name="Henrissat B."/>
            <person name="Martinez A.T."/>
            <person name="Otillar R."/>
            <person name="Spatafora J.W."/>
            <person name="Yadav J.S."/>
            <person name="Aerts A."/>
            <person name="Benoit I."/>
            <person name="Boyd A."/>
            <person name="Carlson A."/>
            <person name="Copeland A."/>
            <person name="Coutinho P.M."/>
            <person name="de Vries R.P."/>
            <person name="Ferreira P."/>
            <person name="Findley K."/>
            <person name="Foster B."/>
            <person name="Gaskell J."/>
            <person name="Glotzer D."/>
            <person name="Gorecki P."/>
            <person name="Heitman J."/>
            <person name="Hesse C."/>
            <person name="Hori C."/>
            <person name="Igarashi K."/>
            <person name="Jurgens J.A."/>
            <person name="Kallen N."/>
            <person name="Kersten P."/>
            <person name="Kohler A."/>
            <person name="Kuees U."/>
            <person name="Kumar T.K.A."/>
            <person name="Kuo A."/>
            <person name="LaButti K."/>
            <person name="Larrondo L.F."/>
            <person name="Lindquist E."/>
            <person name="Ling A."/>
            <person name="Lombard V."/>
            <person name="Lucas S."/>
            <person name="Lundell T."/>
            <person name="Martin R."/>
            <person name="McLaughlin D.J."/>
            <person name="Morgenstern I."/>
            <person name="Morin E."/>
            <person name="Murat C."/>
            <person name="Nagy L.G."/>
            <person name="Nolan M."/>
            <person name="Ohm R.A."/>
            <person name="Patyshakuliyeva A."/>
            <person name="Rokas A."/>
            <person name="Ruiz-Duenas F.J."/>
            <person name="Sabat G."/>
            <person name="Salamov A."/>
            <person name="Samejima M."/>
            <person name="Schmutz J."/>
            <person name="Slot J.C."/>
            <person name="St John F."/>
            <person name="Stenlid J."/>
            <person name="Sun H."/>
            <person name="Sun S."/>
            <person name="Syed K."/>
            <person name="Tsang A."/>
            <person name="Wiebenga A."/>
            <person name="Young D."/>
            <person name="Pisabarro A."/>
            <person name="Eastwood D.C."/>
            <person name="Martin F."/>
            <person name="Cullen D."/>
            <person name="Grigoriev I.V."/>
            <person name="Hibbett D.S."/>
        </authorList>
    </citation>
    <scope>NUCLEOTIDE SEQUENCE [LARGE SCALE GENOMIC DNA]</scope>
    <source>
        <strain evidence="3">FP-91666</strain>
    </source>
</reference>
<evidence type="ECO:0000256" key="1">
    <source>
        <dbReference type="SAM" id="MobiDB-lite"/>
    </source>
</evidence>
<name>R7RXR7_STEHR</name>
<dbReference type="Proteomes" id="UP000053927">
    <property type="component" value="Unassembled WGS sequence"/>
</dbReference>
<accession>R7RXR7</accession>
<dbReference type="KEGG" id="shs:STEHIDRAFT_163509"/>
<dbReference type="EMBL" id="JH687402">
    <property type="protein sequence ID" value="EIM79685.1"/>
    <property type="molecule type" value="Genomic_DNA"/>
</dbReference>
<evidence type="ECO:0000313" key="3">
    <source>
        <dbReference type="Proteomes" id="UP000053927"/>
    </source>
</evidence>
<dbReference type="GeneID" id="18802370"/>
<evidence type="ECO:0000313" key="2">
    <source>
        <dbReference type="EMBL" id="EIM79685.1"/>
    </source>
</evidence>
<dbReference type="RefSeq" id="XP_007311256.1">
    <property type="nucleotide sequence ID" value="XM_007311194.1"/>
</dbReference>
<dbReference type="OrthoDB" id="3271218at2759"/>
<proteinExistence type="predicted"/>
<protein>
    <submittedName>
        <fullName evidence="2">Uncharacterized protein</fullName>
    </submittedName>
</protein>
<feature type="compositionally biased region" description="Polar residues" evidence="1">
    <location>
        <begin position="110"/>
        <end position="124"/>
    </location>
</feature>
<dbReference type="AlphaFoldDB" id="R7RXR7"/>
<sequence length="133" mass="15548">MLNLASPFSSRRDRRSLPPHIRRNASSLSSLEHTSIARTHDKRQTLTSTNHRPPPTTHHRKQQTTNIKPQPSYAPRTMEVDYYYHPDTFPSSSQLTGSQFVQRERERQTAPLQQDYIQWENSQPDKFAEDCDT</sequence>
<feature type="compositionally biased region" description="Polar residues" evidence="1">
    <location>
        <begin position="24"/>
        <end position="37"/>
    </location>
</feature>
<feature type="region of interest" description="Disordered" evidence="1">
    <location>
        <begin position="1"/>
        <end position="133"/>
    </location>
</feature>
<organism evidence="2 3">
    <name type="scientific">Stereum hirsutum (strain FP-91666)</name>
    <name type="common">White-rot fungus</name>
    <dbReference type="NCBI Taxonomy" id="721885"/>
    <lineage>
        <taxon>Eukaryota</taxon>
        <taxon>Fungi</taxon>
        <taxon>Dikarya</taxon>
        <taxon>Basidiomycota</taxon>
        <taxon>Agaricomycotina</taxon>
        <taxon>Agaricomycetes</taxon>
        <taxon>Russulales</taxon>
        <taxon>Stereaceae</taxon>
        <taxon>Stereum</taxon>
    </lineage>
</organism>
<gene>
    <name evidence="2" type="ORF">STEHIDRAFT_163509</name>
</gene>
<keyword evidence="3" id="KW-1185">Reference proteome</keyword>